<feature type="binding site" evidence="11">
    <location>
        <position position="401"/>
    </location>
    <ligand>
        <name>Ca(2+)</name>
        <dbReference type="ChEBI" id="CHEBI:29108"/>
    </ligand>
</feature>
<keyword evidence="13" id="KW-0326">Glycosidase</keyword>
<dbReference type="PANTHER" id="PTHR11742:SF55">
    <property type="entry name" value="ENDOPLASMIC RETICULUM MANNOSYL-OLIGOSACCHARIDE 1,2-ALPHA-MANNOSIDASE"/>
    <property type="match status" value="1"/>
</dbReference>
<evidence type="ECO:0000256" key="11">
    <source>
        <dbReference type="PIRSR" id="PIRSR601382-2"/>
    </source>
</evidence>
<protein>
    <recommendedName>
        <fullName evidence="13">alpha-1,2-Mannosidase</fullName>
        <ecNumber evidence="13">3.2.1.-</ecNumber>
    </recommendedName>
</protein>
<evidence type="ECO:0000256" key="7">
    <source>
        <dbReference type="ARBA" id="ARBA00023157"/>
    </source>
</evidence>
<dbReference type="PRINTS" id="PR00747">
    <property type="entry name" value="GLYHDRLASE47"/>
</dbReference>
<comment type="caution">
    <text evidence="14">The sequence shown here is derived from an EMBL/GenBank/DDBJ whole genome shotgun (WGS) entry which is preliminary data.</text>
</comment>
<evidence type="ECO:0000256" key="4">
    <source>
        <dbReference type="ARBA" id="ARBA00022723"/>
    </source>
</evidence>
<organism evidence="14 15">
    <name type="scientific">Fasciolopsis buskii</name>
    <dbReference type="NCBI Taxonomy" id="27845"/>
    <lineage>
        <taxon>Eukaryota</taxon>
        <taxon>Metazoa</taxon>
        <taxon>Spiralia</taxon>
        <taxon>Lophotrochozoa</taxon>
        <taxon>Platyhelminthes</taxon>
        <taxon>Trematoda</taxon>
        <taxon>Digenea</taxon>
        <taxon>Plagiorchiida</taxon>
        <taxon>Echinostomata</taxon>
        <taxon>Echinostomatoidea</taxon>
        <taxon>Fasciolidae</taxon>
        <taxon>Fasciolopsis</taxon>
    </lineage>
</organism>
<evidence type="ECO:0000256" key="13">
    <source>
        <dbReference type="RuleBase" id="RU361193"/>
    </source>
</evidence>
<dbReference type="SUPFAM" id="SSF48225">
    <property type="entry name" value="Seven-hairpin glycosidases"/>
    <property type="match status" value="1"/>
</dbReference>
<sequence length="426" mass="48679">MGVAVTLIDSLDSLWIMGLRDEFEDARSWIAANLTFPKEVNHVSFFELTIRVLGGLLSAYHLSKDNLFLQKAKDLGSLLLVAFQPKSIFPSRDLNFANGTAHPLADYNDLSLSQMAVQLEFNQLSILTEDVRFATLSGQILKALHSMPSYDGLLPNSIQRNGGPNWNSRIGVGAHGDSYYEYLLKVWIQTGKSIAALRDDYRQAVNGIRTHLVQYSQPNKLMFIGELHGSTFRPSMDHLVCFLPATLILGYRNGMTKSHLLLAERLLETCFQLYNQTETGLSPEIVQFSMNQSSTKDFSVKDLDAHNLLRPETVESLFYAHQQTKQVKYREWGEKIFNAFMNHSRLPYAGFTGIRDVSNVNSTRLDKMDSFWLSETLKYFFLLFDDTAAMKYSLDDWLFNTEAHLFPIDHRQENPLINVYHKLYAF</sequence>
<dbReference type="GO" id="GO:0004571">
    <property type="term" value="F:mannosyl-oligosaccharide 1,2-alpha-mannosidase activity"/>
    <property type="evidence" value="ECO:0007669"/>
    <property type="project" value="UniProtKB-EC"/>
</dbReference>
<keyword evidence="7 12" id="KW-1015">Disulfide bond</keyword>
<keyword evidence="15" id="KW-1185">Reference proteome</keyword>
<feature type="active site" evidence="10">
    <location>
        <position position="177"/>
    </location>
</feature>
<evidence type="ECO:0000256" key="6">
    <source>
        <dbReference type="ARBA" id="ARBA00022837"/>
    </source>
</evidence>
<dbReference type="GO" id="GO:0005975">
    <property type="term" value="P:carbohydrate metabolic process"/>
    <property type="evidence" value="ECO:0007669"/>
    <property type="project" value="InterPro"/>
</dbReference>
<evidence type="ECO:0000256" key="2">
    <source>
        <dbReference type="ARBA" id="ARBA00004922"/>
    </source>
</evidence>
<evidence type="ECO:0000256" key="8">
    <source>
        <dbReference type="ARBA" id="ARBA00047669"/>
    </source>
</evidence>
<comment type="catalytic activity">
    <reaction evidence="8">
        <text>N(4)-(alpha-D-Man-(1-&gt;2)-alpha-D-Man-(1-&gt;2)-alpha-D-Man-(1-&gt;3)-[alpha-D-Man-(1-&gt;3)-[alpha-D-Man-(1-&gt;2)-alpha-D-Man-(1-&gt;6)]-alpha-D-Man-(1-&gt;6)]-beta-D-Man-(1-&gt;4)-beta-D-GlcNAc-(1-&gt;4)-beta-D-GlcNAc)-L-asparaginyl-[protein] (N-glucan mannose isomer 8A1,2,3B1,3) + 3 H2O = N(4)-(alpha-D-Man-(1-&gt;3)-[alpha-D-Man-(1-&gt;3)-[alpha-D-Man-(1-&gt;6)]-alpha-D-Man-(1-&gt;6)]-beta-D-Man-(1-&gt;4)-beta-D-GlcNAc-(1-&gt;4)-beta-D-GlcNAc)-L-asparaginyl-[protein] (N-glucan mannose isomer 5A1,2) + 3 beta-D-mannose</text>
        <dbReference type="Rhea" id="RHEA:56028"/>
        <dbReference type="Rhea" id="RHEA-COMP:14358"/>
        <dbReference type="Rhea" id="RHEA-COMP:14367"/>
        <dbReference type="ChEBI" id="CHEBI:15377"/>
        <dbReference type="ChEBI" id="CHEBI:28563"/>
        <dbReference type="ChEBI" id="CHEBI:59087"/>
        <dbReference type="ChEBI" id="CHEBI:60628"/>
        <dbReference type="EC" id="3.2.1.113"/>
    </reaction>
</comment>
<dbReference type="InterPro" id="IPR001382">
    <property type="entry name" value="Glyco_hydro_47"/>
</dbReference>
<name>A0A8E0VLB0_9TREM</name>
<dbReference type="EC" id="3.2.1.-" evidence="13"/>
<dbReference type="OrthoDB" id="8118055at2759"/>
<evidence type="ECO:0000256" key="5">
    <source>
        <dbReference type="ARBA" id="ARBA00022801"/>
    </source>
</evidence>
<accession>A0A8E0VLB0</accession>
<keyword evidence="5 13" id="KW-0378">Hydrolase</keyword>
<feature type="disulfide bond" evidence="12">
    <location>
        <begin position="241"/>
        <end position="270"/>
    </location>
</feature>
<evidence type="ECO:0000256" key="1">
    <source>
        <dbReference type="ARBA" id="ARBA00001913"/>
    </source>
</evidence>
<keyword evidence="4 11" id="KW-0479">Metal-binding</keyword>
<dbReference type="Gene3D" id="1.50.10.10">
    <property type="match status" value="1"/>
</dbReference>
<gene>
    <name evidence="14" type="ORF">FBUS_00372</name>
</gene>
<evidence type="ECO:0000313" key="15">
    <source>
        <dbReference type="Proteomes" id="UP000728185"/>
    </source>
</evidence>
<evidence type="ECO:0000313" key="14">
    <source>
        <dbReference type="EMBL" id="KAA0195047.1"/>
    </source>
</evidence>
<proteinExistence type="inferred from homology"/>
<dbReference type="InterPro" id="IPR012341">
    <property type="entry name" value="6hp_glycosidase-like_sf"/>
</dbReference>
<dbReference type="Pfam" id="PF01532">
    <property type="entry name" value="Glyco_hydro_47"/>
    <property type="match status" value="1"/>
</dbReference>
<evidence type="ECO:0000256" key="12">
    <source>
        <dbReference type="PIRSR" id="PIRSR601382-3"/>
    </source>
</evidence>
<comment type="cofactor">
    <cofactor evidence="1 11">
        <name>Ca(2+)</name>
        <dbReference type="ChEBI" id="CHEBI:29108"/>
    </cofactor>
</comment>
<evidence type="ECO:0000256" key="3">
    <source>
        <dbReference type="ARBA" id="ARBA00007658"/>
    </source>
</evidence>
<dbReference type="InterPro" id="IPR036026">
    <property type="entry name" value="Seven-hairpin_glycosidases"/>
</dbReference>
<dbReference type="EMBL" id="LUCM01003968">
    <property type="protein sequence ID" value="KAA0195047.1"/>
    <property type="molecule type" value="Genomic_DNA"/>
</dbReference>
<evidence type="ECO:0000256" key="9">
    <source>
        <dbReference type="ARBA" id="ARBA00048605"/>
    </source>
</evidence>
<dbReference type="Proteomes" id="UP000728185">
    <property type="component" value="Unassembled WGS sequence"/>
</dbReference>
<comment type="pathway">
    <text evidence="2">Protein modification; protein glycosylation.</text>
</comment>
<dbReference type="GO" id="GO:0005509">
    <property type="term" value="F:calcium ion binding"/>
    <property type="evidence" value="ECO:0007669"/>
    <property type="project" value="InterPro"/>
</dbReference>
<feature type="active site" evidence="10">
    <location>
        <position position="312"/>
    </location>
</feature>
<dbReference type="GO" id="GO:0016020">
    <property type="term" value="C:membrane"/>
    <property type="evidence" value="ECO:0007669"/>
    <property type="project" value="InterPro"/>
</dbReference>
<dbReference type="PANTHER" id="PTHR11742">
    <property type="entry name" value="MANNOSYL-OLIGOSACCHARIDE ALPHA-1,2-MANNOSIDASE-RELATED"/>
    <property type="match status" value="1"/>
</dbReference>
<reference evidence="14" key="1">
    <citation type="submission" date="2019-05" db="EMBL/GenBank/DDBJ databases">
        <title>Annotation for the trematode Fasciolopsis buski.</title>
        <authorList>
            <person name="Choi Y.-J."/>
        </authorList>
    </citation>
    <scope>NUCLEOTIDE SEQUENCE</scope>
    <source>
        <strain evidence="14">HT</strain>
        <tissue evidence="14">Whole worm</tissue>
    </source>
</reference>
<feature type="active site" description="Proton donor" evidence="10">
    <location>
        <position position="47"/>
    </location>
</feature>
<evidence type="ECO:0000256" key="10">
    <source>
        <dbReference type="PIRSR" id="PIRSR601382-1"/>
    </source>
</evidence>
<comment type="catalytic activity">
    <reaction evidence="9">
        <text>N(4)-(alpha-D-Man-(1-&gt;2)-alpha-D-Man-(1-&gt;2)-alpha-D-Man-(1-&gt;3)-[alpha-D-Man-(1-&gt;2)-alpha-D-Man-(1-&gt;3)-[alpha-D-Man-(1-&gt;2)-alpha-D-Man-(1-&gt;6)]-alpha-D-Man-(1-&gt;6)]-beta-D-Man-(1-&gt;4)-beta-D-GlcNAc-(1-&gt;4)-beta-D-GlcNAc)-L-asparaginyl-[protein] (N-glucan mannose isomer 9A1,2,3B1,2,3) + 4 H2O = N(4)-(alpha-D-Man-(1-&gt;3)-[alpha-D-Man-(1-&gt;3)-[alpha-D-Man-(1-&gt;6)]-alpha-D-Man-(1-&gt;6)]-beta-D-Man-(1-&gt;4)-beta-D-GlcNAc-(1-&gt;4)-beta-D-GlcNAc)-L-asparaginyl-[protein] (N-glucan mannose isomer 5A1,2) + 4 beta-D-mannose</text>
        <dbReference type="Rhea" id="RHEA:56008"/>
        <dbReference type="Rhea" id="RHEA-COMP:14356"/>
        <dbReference type="Rhea" id="RHEA-COMP:14367"/>
        <dbReference type="ChEBI" id="CHEBI:15377"/>
        <dbReference type="ChEBI" id="CHEBI:28563"/>
        <dbReference type="ChEBI" id="CHEBI:59087"/>
        <dbReference type="ChEBI" id="CHEBI:139493"/>
        <dbReference type="EC" id="3.2.1.113"/>
    </reaction>
</comment>
<dbReference type="GO" id="GO:0005783">
    <property type="term" value="C:endoplasmic reticulum"/>
    <property type="evidence" value="ECO:0007669"/>
    <property type="project" value="TreeGrafter"/>
</dbReference>
<dbReference type="InterPro" id="IPR050749">
    <property type="entry name" value="Glycosyl_Hydrolase_47"/>
</dbReference>
<feature type="active site" description="Proton donor" evidence="10">
    <location>
        <position position="284"/>
    </location>
</feature>
<keyword evidence="6 11" id="KW-0106">Calcium</keyword>
<dbReference type="AlphaFoldDB" id="A0A8E0VLB0"/>
<comment type="similarity">
    <text evidence="3 13">Belongs to the glycosyl hydrolase 47 family.</text>
</comment>